<dbReference type="Pfam" id="PF20473">
    <property type="entry name" value="MmeI_Mtase"/>
    <property type="match status" value="1"/>
</dbReference>
<evidence type="ECO:0000259" key="9">
    <source>
        <dbReference type="Pfam" id="PF20473"/>
    </source>
</evidence>
<sequence length="900" mass="102928">MAITEYEDQIQSIINEPNHEGFVYDFLSVYEKIPKATITKLRKGLNNLSKEPGEVYLKNKLYFKQTDSDLMQAYVDVQARVNELGTKPRFIIVTDYKQLLAKDTKTHDSLDIEFSKLPQKFEFFLAWNGIEKADFDKENPADIRAAERFAKLYDVVVKDNPHASRKGLNLFLIRVLFCLFAEDTNIFENNLFTNRVKQMTKEDGTDFDAFVSQLFGVLDFEKSQRPVDTPSWLNDFPYVDGDLFKDPHESLMFSSKSRKLIIDAGELLNWNQVNPDILGSMIQAVASEDSRSHLGMHYTSVPNIMKVIKPLFLDGLREDFEAAKGNEDKLQKLYDRIGNIKFMDPACGSGNFLIITYKELRQLEIDILIELNNIGVSTMYVPSVTLDQFYGIEIDDFACDVTRLSLWIAEHQMNFKLHEQISDAVRPTLPLQHAGAMVCGNALRIDWNEVLPHEKDDEVYLFGNPPYLGAKIQSKEQKEDLKVALNSVKGYKKLDYIAGWFIKGARYIKNTNSKYAFVSTNSITQGEQVSYLWDVLSKSVEIDFAYKSFKWGNSAKNNAGVTVVIIGIRNRDDSSAHYLYNGQLLEKVSAISPYLTSGDFKETVHSLNKNINGLPGAFFGSMPRDGGYLLLDQSQRDQLLENWPISQKIIRLFLGSKDFINGTNRYCLWIDSEEKLKIAQKIPEVVERMYSVAQFRKKSKAESTRKYASLAYSFVQKGEYEKAISDQRKFNSIVIPRHSSENRAYVPMGLTSQDTVIADSAVAIYDAPLWLFGLLESRIHMVWIKSVGGKLETRYRYSSELIYNTFPIPNISSRRRNELESIAYEILDIREEEGGTLAELYGSPLAEKNPKPMNARLLEAHQKLDEVVDRAYKADGFKDDSQRLTLLLKMYEEKVQSLGE</sequence>
<dbReference type="Proteomes" id="UP000029801">
    <property type="component" value="Plasmid pCMPG5300.02"/>
</dbReference>
<evidence type="ECO:0000256" key="3">
    <source>
        <dbReference type="ARBA" id="ARBA00022679"/>
    </source>
</evidence>
<evidence type="ECO:0000313" key="10">
    <source>
        <dbReference type="EMBL" id="KGH41250.1"/>
    </source>
</evidence>
<evidence type="ECO:0000259" key="6">
    <source>
        <dbReference type="Pfam" id="PF20465"/>
    </source>
</evidence>
<dbReference type="GO" id="GO:0032259">
    <property type="term" value="P:methylation"/>
    <property type="evidence" value="ECO:0007669"/>
    <property type="project" value="UniProtKB-KW"/>
</dbReference>
<gene>
    <name evidence="10" type="ORF">CMPG5300_3133</name>
</gene>
<dbReference type="InterPro" id="IPR046816">
    <property type="entry name" value="MmeI_Mtase"/>
</dbReference>
<dbReference type="EMBL" id="AXZV01000044">
    <property type="protein sequence ID" value="KGH41250.1"/>
    <property type="molecule type" value="Genomic_DNA"/>
</dbReference>
<dbReference type="InterPro" id="IPR050953">
    <property type="entry name" value="N4_N6_ade-DNA_methylase"/>
</dbReference>
<feature type="domain" description="MmeI-like N-terminal" evidence="5">
    <location>
        <begin position="3"/>
        <end position="157"/>
    </location>
</feature>
<geneLocation type="plasmid" evidence="10 11">
    <name>pCMPG5300.02</name>
</geneLocation>
<feature type="domain" description="MmeI-like C-terminal" evidence="8">
    <location>
        <begin position="813"/>
        <end position="898"/>
    </location>
</feature>
<dbReference type="PANTHER" id="PTHR33841">
    <property type="entry name" value="DNA METHYLTRANSFERASE YEEA-RELATED"/>
    <property type="match status" value="1"/>
</dbReference>
<reference evidence="10 11" key="1">
    <citation type="journal article" date="2014" name="Genome Announc.">
        <title>Draft Genome Sequence of Lactobacillus plantarum CMPG5300, a Human Vaginal Isolate.</title>
        <authorList>
            <person name="Malik S."/>
            <person name="Siezen R.J."/>
            <person name="Renckens B."/>
            <person name="Vaneechoutte M."/>
            <person name="Vanderleyden J."/>
            <person name="Lebeer S."/>
        </authorList>
    </citation>
    <scope>NUCLEOTIDE SEQUENCE [LARGE SCALE GENOMIC DNA]</scope>
    <source>
        <strain evidence="10 11">CMPG5300</strain>
    </source>
</reference>
<evidence type="ECO:0000259" key="7">
    <source>
        <dbReference type="Pfam" id="PF20466"/>
    </source>
</evidence>
<organism evidence="10 11">
    <name type="scientific">Lactiplantibacillus plantarum CMPG5300</name>
    <dbReference type="NCBI Taxonomy" id="1304889"/>
    <lineage>
        <taxon>Bacteria</taxon>
        <taxon>Bacillati</taxon>
        <taxon>Bacillota</taxon>
        <taxon>Bacilli</taxon>
        <taxon>Lactobacillales</taxon>
        <taxon>Lactobacillaceae</taxon>
        <taxon>Lactiplantibacillus</taxon>
    </lineage>
</organism>
<dbReference type="Pfam" id="PF20464">
    <property type="entry name" value="MmeI_N"/>
    <property type="match status" value="1"/>
</dbReference>
<evidence type="ECO:0000256" key="4">
    <source>
        <dbReference type="ARBA" id="ARBA00047942"/>
    </source>
</evidence>
<protein>
    <recommendedName>
        <fullName evidence="1">site-specific DNA-methyltransferase (adenine-specific)</fullName>
        <ecNumber evidence="1">2.1.1.72</ecNumber>
    </recommendedName>
</protein>
<comment type="catalytic activity">
    <reaction evidence="4">
        <text>a 2'-deoxyadenosine in DNA + S-adenosyl-L-methionine = an N(6)-methyl-2'-deoxyadenosine in DNA + S-adenosyl-L-homocysteine + H(+)</text>
        <dbReference type="Rhea" id="RHEA:15197"/>
        <dbReference type="Rhea" id="RHEA-COMP:12418"/>
        <dbReference type="Rhea" id="RHEA-COMP:12419"/>
        <dbReference type="ChEBI" id="CHEBI:15378"/>
        <dbReference type="ChEBI" id="CHEBI:57856"/>
        <dbReference type="ChEBI" id="CHEBI:59789"/>
        <dbReference type="ChEBI" id="CHEBI:90615"/>
        <dbReference type="ChEBI" id="CHEBI:90616"/>
        <dbReference type="EC" id="2.1.1.72"/>
    </reaction>
</comment>
<evidence type="ECO:0000259" key="8">
    <source>
        <dbReference type="Pfam" id="PF20467"/>
    </source>
</evidence>
<proteinExistence type="predicted"/>
<dbReference type="GO" id="GO:0009007">
    <property type="term" value="F:site-specific DNA-methyltransferase (adenine-specific) activity"/>
    <property type="evidence" value="ECO:0007669"/>
    <property type="project" value="UniProtKB-EC"/>
</dbReference>
<accession>A0AAW3FIP1</accession>
<feature type="domain" description="MmeI-like DNA-methyltransferase" evidence="9">
    <location>
        <begin position="321"/>
        <end position="580"/>
    </location>
</feature>
<feature type="domain" description="MmeI-like target recognition" evidence="7">
    <location>
        <begin position="603"/>
        <end position="811"/>
    </location>
</feature>
<dbReference type="InterPro" id="IPR046820">
    <property type="entry name" value="MmeI_TRD"/>
</dbReference>
<dbReference type="InterPro" id="IPR046817">
    <property type="entry name" value="MmeI_N"/>
</dbReference>
<dbReference type="InterPro" id="IPR029063">
    <property type="entry name" value="SAM-dependent_MTases_sf"/>
</dbReference>
<dbReference type="AlphaFoldDB" id="A0AAW3FIP1"/>
<dbReference type="RefSeq" id="WP_047674852.1">
    <property type="nucleotide sequence ID" value="NZ_CM002920.1"/>
</dbReference>
<dbReference type="Pfam" id="PF20466">
    <property type="entry name" value="MmeI_TRD"/>
    <property type="match status" value="1"/>
</dbReference>
<keyword evidence="3" id="KW-0808">Transferase</keyword>
<dbReference type="Gene3D" id="3.40.50.150">
    <property type="entry name" value="Vaccinia Virus protein VP39"/>
    <property type="match status" value="1"/>
</dbReference>
<evidence type="ECO:0000259" key="5">
    <source>
        <dbReference type="Pfam" id="PF20464"/>
    </source>
</evidence>
<evidence type="ECO:0000313" key="11">
    <source>
        <dbReference type="Proteomes" id="UP000029801"/>
    </source>
</evidence>
<evidence type="ECO:0000256" key="1">
    <source>
        <dbReference type="ARBA" id="ARBA00011900"/>
    </source>
</evidence>
<evidence type="ECO:0000256" key="2">
    <source>
        <dbReference type="ARBA" id="ARBA00022603"/>
    </source>
</evidence>
<name>A0AAW3FIP1_LACPN</name>
<keyword evidence="2 10" id="KW-0489">Methyltransferase</keyword>
<dbReference type="Pfam" id="PF20465">
    <property type="entry name" value="MmeI_hel"/>
    <property type="match status" value="1"/>
</dbReference>
<comment type="caution">
    <text evidence="10">The sequence shown here is derived from an EMBL/GenBank/DDBJ whole genome shotgun (WGS) entry which is preliminary data.</text>
</comment>
<dbReference type="InterPro" id="IPR046819">
    <property type="entry name" value="MmeI_hel"/>
</dbReference>
<dbReference type="Pfam" id="PF20467">
    <property type="entry name" value="MmeI_C"/>
    <property type="match status" value="1"/>
</dbReference>
<dbReference type="EC" id="2.1.1.72" evidence="1"/>
<dbReference type="PANTHER" id="PTHR33841:SF1">
    <property type="entry name" value="DNA METHYLTRANSFERASE A"/>
    <property type="match status" value="1"/>
</dbReference>
<feature type="domain" description="MmeI-like helicase spacer" evidence="6">
    <location>
        <begin position="168"/>
        <end position="244"/>
    </location>
</feature>
<dbReference type="SUPFAM" id="SSF53335">
    <property type="entry name" value="S-adenosyl-L-methionine-dependent methyltransferases"/>
    <property type="match status" value="1"/>
</dbReference>
<dbReference type="REBASE" id="98062">
    <property type="entry name" value="Lpr5300ORF3133P"/>
</dbReference>
<keyword evidence="10" id="KW-0614">Plasmid</keyword>
<dbReference type="InterPro" id="IPR046818">
    <property type="entry name" value="MmeI_C"/>
</dbReference>